<reference evidence="1 2" key="1">
    <citation type="journal article" date="2015" name="Nature">
        <title>rRNA introns, odd ribosomes, and small enigmatic genomes across a large radiation of phyla.</title>
        <authorList>
            <person name="Brown C.T."/>
            <person name="Hug L.A."/>
            <person name="Thomas B.C."/>
            <person name="Sharon I."/>
            <person name="Castelle C.J."/>
            <person name="Singh A."/>
            <person name="Wilkins M.J."/>
            <person name="Williams K.H."/>
            <person name="Banfield J.F."/>
        </authorList>
    </citation>
    <scope>NUCLEOTIDE SEQUENCE [LARGE SCALE GENOMIC DNA]</scope>
</reference>
<sequence>MESRNGWIMPGGEYIDCAYGQHEECAWERLHKSEETLSKTAIKVHMSEDTQLDFLLFMKTGKRQQPLFLTTRREYTNEQLNTVEKYCLHFGLHPPTEYFYQKDLLDLSSMPTEDVLVILREKA</sequence>
<comment type="caution">
    <text evidence="1">The sequence shown here is derived from an EMBL/GenBank/DDBJ whole genome shotgun (WGS) entry which is preliminary data.</text>
</comment>
<dbReference type="EMBL" id="LBWS01000055">
    <property type="protein sequence ID" value="KKR12433.1"/>
    <property type="molecule type" value="Genomic_DNA"/>
</dbReference>
<accession>A0A0G0NAD6</accession>
<gene>
    <name evidence="1" type="ORF">UT42_C0055G0002</name>
</gene>
<dbReference type="AlphaFoldDB" id="A0A0G0NAD6"/>
<protein>
    <submittedName>
        <fullName evidence="1">Uncharacterized protein</fullName>
    </submittedName>
</protein>
<proteinExistence type="predicted"/>
<evidence type="ECO:0000313" key="2">
    <source>
        <dbReference type="Proteomes" id="UP000034048"/>
    </source>
</evidence>
<name>A0A0G0NAD6_9BACT</name>
<organism evidence="1 2">
    <name type="scientific">Candidatus Falkowbacteria bacterium GW2011_GWA2_39_24</name>
    <dbReference type="NCBI Taxonomy" id="1618634"/>
    <lineage>
        <taxon>Bacteria</taxon>
        <taxon>Candidatus Falkowiibacteriota</taxon>
    </lineage>
</organism>
<evidence type="ECO:0000313" key="1">
    <source>
        <dbReference type="EMBL" id="KKR12433.1"/>
    </source>
</evidence>
<dbReference type="Proteomes" id="UP000034048">
    <property type="component" value="Unassembled WGS sequence"/>
</dbReference>